<evidence type="ECO:0000313" key="2">
    <source>
        <dbReference type="EMBL" id="QSB16189.1"/>
    </source>
</evidence>
<feature type="transmembrane region" description="Helical" evidence="1">
    <location>
        <begin position="57"/>
        <end position="76"/>
    </location>
</feature>
<keyword evidence="3" id="KW-1185">Reference proteome</keyword>
<feature type="transmembrane region" description="Helical" evidence="1">
    <location>
        <begin position="253"/>
        <end position="272"/>
    </location>
</feature>
<reference evidence="2" key="1">
    <citation type="submission" date="2021-02" db="EMBL/GenBank/DDBJ databases">
        <title>Natrosporangium hydrolyticum gen. nov., sp. nov, a haloalkaliphilic actinobacterium from a soda solonchak soil.</title>
        <authorList>
            <person name="Sorokin D.Y."/>
            <person name="Khijniak T.V."/>
            <person name="Zakharycheva A.P."/>
            <person name="Boueva O.V."/>
            <person name="Ariskina E.V."/>
            <person name="Hahnke R.L."/>
            <person name="Bunk B."/>
            <person name="Sproer C."/>
            <person name="Schumann P."/>
            <person name="Evtushenko L.I."/>
            <person name="Kublanov I.V."/>
        </authorList>
    </citation>
    <scope>NUCLEOTIDE SEQUENCE</scope>
    <source>
        <strain evidence="2">DSM 106523</strain>
    </source>
</reference>
<feature type="transmembrane region" description="Helical" evidence="1">
    <location>
        <begin position="284"/>
        <end position="308"/>
    </location>
</feature>
<dbReference type="AlphaFoldDB" id="A0A895YL14"/>
<organism evidence="2 3">
    <name type="scientific">Natronosporangium hydrolyticum</name>
    <dbReference type="NCBI Taxonomy" id="2811111"/>
    <lineage>
        <taxon>Bacteria</taxon>
        <taxon>Bacillati</taxon>
        <taxon>Actinomycetota</taxon>
        <taxon>Actinomycetes</taxon>
        <taxon>Micromonosporales</taxon>
        <taxon>Micromonosporaceae</taxon>
        <taxon>Natronosporangium</taxon>
    </lineage>
</organism>
<sequence length="327" mass="34521">MTGTRSSLTSPQRSSRLRRIGGYGAALAMTPYLIMKVLWTFGLLLPTAELGSAEWRAVNAATVAVAAIGIGLALACCRPWGERLPASLIALPVWIGTGLLVPMVLLAPILAPAAILRDQAAGAADVWIYEQILVIVSLIGAGAGLPLALAGYVRARWPTVVSGPLSRPTMPESTRDLQISLGRLAAVGCLALGTAKVYWAAGGSIGLDQAQLAERDLWWHALSLSTGAWSLAGAWSVLVLTEGRGARQFLPPMVVAWVSSGMLFAYSLFFALRPDSAYAPEHPVAQVITTEAGVVLGLVMGLTILLVLHDRDRASRTQPARTSDARL</sequence>
<protein>
    <submittedName>
        <fullName evidence="2">Uncharacterized protein</fullName>
    </submittedName>
</protein>
<proteinExistence type="predicted"/>
<keyword evidence="1" id="KW-0812">Transmembrane</keyword>
<evidence type="ECO:0000256" key="1">
    <source>
        <dbReference type="SAM" id="Phobius"/>
    </source>
</evidence>
<dbReference type="Proteomes" id="UP000662857">
    <property type="component" value="Chromosome"/>
</dbReference>
<keyword evidence="1" id="KW-1133">Transmembrane helix</keyword>
<evidence type="ECO:0000313" key="3">
    <source>
        <dbReference type="Proteomes" id="UP000662857"/>
    </source>
</evidence>
<feature type="transmembrane region" description="Helical" evidence="1">
    <location>
        <begin position="184"/>
        <end position="205"/>
    </location>
</feature>
<keyword evidence="1" id="KW-0472">Membrane</keyword>
<name>A0A895YL14_9ACTN</name>
<feature type="transmembrane region" description="Helical" evidence="1">
    <location>
        <begin position="20"/>
        <end position="45"/>
    </location>
</feature>
<dbReference type="RefSeq" id="WP_239678394.1">
    <property type="nucleotide sequence ID" value="NZ_CP070499.1"/>
</dbReference>
<gene>
    <name evidence="2" type="ORF">JQS43_07785</name>
</gene>
<feature type="transmembrane region" description="Helical" evidence="1">
    <location>
        <begin position="217"/>
        <end position="241"/>
    </location>
</feature>
<dbReference type="KEGG" id="nhy:JQS43_07785"/>
<accession>A0A895YL14</accession>
<dbReference type="EMBL" id="CP070499">
    <property type="protein sequence ID" value="QSB16189.1"/>
    <property type="molecule type" value="Genomic_DNA"/>
</dbReference>
<feature type="transmembrane region" description="Helical" evidence="1">
    <location>
        <begin position="131"/>
        <end position="153"/>
    </location>
</feature>
<feature type="transmembrane region" description="Helical" evidence="1">
    <location>
        <begin position="88"/>
        <end position="111"/>
    </location>
</feature>